<feature type="chain" id="PRO_5021818060" description="DNA ligase B" evidence="8">
    <location>
        <begin position="22"/>
        <end position="562"/>
    </location>
</feature>
<keyword evidence="1 7" id="KW-0436">Ligase</keyword>
<evidence type="ECO:0000256" key="3">
    <source>
        <dbReference type="ARBA" id="ARBA00022763"/>
    </source>
</evidence>
<dbReference type="EMBL" id="VJOY01000023">
    <property type="protein sequence ID" value="TRX72973.1"/>
    <property type="molecule type" value="Genomic_DNA"/>
</dbReference>
<accession>A0A553GTZ1</accession>
<evidence type="ECO:0000256" key="5">
    <source>
        <dbReference type="ARBA" id="ARBA00023204"/>
    </source>
</evidence>
<dbReference type="InterPro" id="IPR010994">
    <property type="entry name" value="RuvA_2-like"/>
</dbReference>
<keyword evidence="2 7" id="KW-0235">DNA replication</keyword>
<feature type="signal peptide" evidence="8">
    <location>
        <begin position="1"/>
        <end position="21"/>
    </location>
</feature>
<dbReference type="InterPro" id="IPR020923">
    <property type="entry name" value="DNA_ligase_B"/>
</dbReference>
<comment type="caution">
    <text evidence="10">The sequence shown here is derived from an EMBL/GenBank/DDBJ whole genome shotgun (WGS) entry which is preliminary data.</text>
</comment>
<dbReference type="InterPro" id="IPR033136">
    <property type="entry name" value="DNA_ligase_CS"/>
</dbReference>
<keyword evidence="5 7" id="KW-0234">DNA repair</keyword>
<dbReference type="AlphaFoldDB" id="A0A553GTZ1"/>
<evidence type="ECO:0000256" key="7">
    <source>
        <dbReference type="HAMAP-Rule" id="MF_01587"/>
    </source>
</evidence>
<dbReference type="Proteomes" id="UP000315235">
    <property type="component" value="Unassembled WGS sequence"/>
</dbReference>
<keyword evidence="4 7" id="KW-0520">NAD</keyword>
<dbReference type="SUPFAM" id="SSF47781">
    <property type="entry name" value="RuvA domain 2-like"/>
    <property type="match status" value="1"/>
</dbReference>
<evidence type="ECO:0000313" key="11">
    <source>
        <dbReference type="Proteomes" id="UP000315235"/>
    </source>
</evidence>
<dbReference type="SUPFAM" id="SSF56091">
    <property type="entry name" value="DNA ligase/mRNA capping enzyme, catalytic domain"/>
    <property type="match status" value="1"/>
</dbReference>
<dbReference type="NCBIfam" id="NF005987">
    <property type="entry name" value="PRK08097.1"/>
    <property type="match status" value="1"/>
</dbReference>
<evidence type="ECO:0000256" key="1">
    <source>
        <dbReference type="ARBA" id="ARBA00022598"/>
    </source>
</evidence>
<evidence type="ECO:0000259" key="9">
    <source>
        <dbReference type="SMART" id="SM00532"/>
    </source>
</evidence>
<evidence type="ECO:0000256" key="4">
    <source>
        <dbReference type="ARBA" id="ARBA00023027"/>
    </source>
</evidence>
<evidence type="ECO:0000256" key="6">
    <source>
        <dbReference type="ARBA" id="ARBA00034005"/>
    </source>
</evidence>
<dbReference type="InterPro" id="IPR012340">
    <property type="entry name" value="NA-bd_OB-fold"/>
</dbReference>
<evidence type="ECO:0000256" key="2">
    <source>
        <dbReference type="ARBA" id="ARBA00022705"/>
    </source>
</evidence>
<dbReference type="Pfam" id="PF01653">
    <property type="entry name" value="DNA_ligase_aden"/>
    <property type="match status" value="1"/>
</dbReference>
<dbReference type="PANTHER" id="PTHR47810">
    <property type="entry name" value="DNA LIGASE"/>
    <property type="match status" value="1"/>
</dbReference>
<gene>
    <name evidence="7 10" type="primary">ligB</name>
    <name evidence="10" type="ORF">FM069_20170</name>
</gene>
<dbReference type="PROSITE" id="PS51257">
    <property type="entry name" value="PROKAR_LIPOPROTEIN"/>
    <property type="match status" value="1"/>
</dbReference>
<dbReference type="Gene3D" id="1.10.150.20">
    <property type="entry name" value="5' to 3' exonuclease, C-terminal subdomain"/>
    <property type="match status" value="1"/>
</dbReference>
<dbReference type="HAMAP" id="MF_01587">
    <property type="entry name" value="DNA_ligase_B"/>
    <property type="match status" value="1"/>
</dbReference>
<dbReference type="InterPro" id="IPR013840">
    <property type="entry name" value="DNAligase_N"/>
</dbReference>
<dbReference type="SUPFAM" id="SSF50249">
    <property type="entry name" value="Nucleic acid-binding proteins"/>
    <property type="match status" value="1"/>
</dbReference>
<protein>
    <recommendedName>
        <fullName evidence="7">DNA ligase B</fullName>
        <ecNumber evidence="7">6.5.1.2</ecNumber>
    </recommendedName>
    <alternativeName>
        <fullName evidence="7">Polydeoxyribonucleotide synthase [NAD(+)] B</fullName>
    </alternativeName>
</protein>
<organism evidence="10 11">
    <name type="scientific">Pseudomonas mangiferae</name>
    <dbReference type="NCBI Taxonomy" id="2593654"/>
    <lineage>
        <taxon>Bacteria</taxon>
        <taxon>Pseudomonadati</taxon>
        <taxon>Pseudomonadota</taxon>
        <taxon>Gammaproteobacteria</taxon>
        <taxon>Pseudomonadales</taxon>
        <taxon>Pseudomonadaceae</taxon>
        <taxon>Pseudomonas</taxon>
    </lineage>
</organism>
<dbReference type="InterPro" id="IPR050326">
    <property type="entry name" value="NAD_dep_DNA_ligaseB"/>
</dbReference>
<dbReference type="EC" id="6.5.1.2" evidence="7"/>
<name>A0A553GTZ1_9PSED</name>
<dbReference type="SMART" id="SM00532">
    <property type="entry name" value="LIGANc"/>
    <property type="match status" value="1"/>
</dbReference>
<comment type="similarity">
    <text evidence="7">Belongs to the NAD-dependent DNA ligase family. LigB subfamily.</text>
</comment>
<dbReference type="GO" id="GO:0006281">
    <property type="term" value="P:DNA repair"/>
    <property type="evidence" value="ECO:0007669"/>
    <property type="project" value="UniProtKB-KW"/>
</dbReference>
<feature type="domain" description="NAD-dependent DNA ligase N-terminal" evidence="9">
    <location>
        <begin position="33"/>
        <end position="432"/>
    </location>
</feature>
<dbReference type="PROSITE" id="PS01056">
    <property type="entry name" value="DNA_LIGASE_N2"/>
    <property type="match status" value="1"/>
</dbReference>
<evidence type="ECO:0000313" key="10">
    <source>
        <dbReference type="EMBL" id="TRX72973.1"/>
    </source>
</evidence>
<feature type="active site" description="N6-AMP-lysine intermediate" evidence="7">
    <location>
        <position position="130"/>
    </location>
</feature>
<dbReference type="PANTHER" id="PTHR47810:SF1">
    <property type="entry name" value="DNA LIGASE B"/>
    <property type="match status" value="1"/>
</dbReference>
<dbReference type="GO" id="GO:0003911">
    <property type="term" value="F:DNA ligase (NAD+) activity"/>
    <property type="evidence" value="ECO:0007669"/>
    <property type="project" value="UniProtKB-UniRule"/>
</dbReference>
<dbReference type="RefSeq" id="WP_143490202.1">
    <property type="nucleotide sequence ID" value="NZ_VJOY01000023.1"/>
</dbReference>
<keyword evidence="8" id="KW-0732">Signal</keyword>
<dbReference type="Gene3D" id="2.40.50.140">
    <property type="entry name" value="Nucleic acid-binding proteins"/>
    <property type="match status" value="1"/>
</dbReference>
<dbReference type="OrthoDB" id="9759736at2"/>
<proteinExistence type="inferred from homology"/>
<sequence length="562" mass="61832">MTRWITSALLAFAFACAPLSAAPANCPDWPPARASGELRALDRRLAEWDDSYHRQGASPVDDALYDQARATRTLWSTCFPDLAAPEPAPLATAAGERRHPVAQTGLAKLRDEAAVRAWMASRDDLWIQPKVDGVAVTLVYRDGRLAQAISRGDGAQGQDWTATARRLPAIPPQLPSRKPLILQGELYWRLPEHVQAEVGGAGARAKVAGALAQRNPDDTTLAGIGLFVWDWPNGPADMPARLAGLERLGFTEAVALTRPLASAEDAVRWRARWYREALPFARDGVVIRQGRRPPAQRWRAEPPAWAIAWKYPAERALAAVRAVTFTVGRSGRITPVLDLEPVRLDDRQVRRVGVGSLQRWRALDIRPGDHVALSLAGLTIPRLDGVVWRAAERPLPEAPDPAAHHPLSCWRATPACVEQFQARLDWLGGTRGLRLDGVGAQTWKTLQDSGRLEGLLDWLDLDEAALARLPGFAERRAHQVAQAFAGARGRPFAQWLTALGAPPGVDARATDWRTLAARDEAEWRRRPGVGPVRARRLAAFFRHPEVQALRERLQRAGVAGFQ</sequence>
<dbReference type="Gene3D" id="3.30.470.30">
    <property type="entry name" value="DNA ligase/mRNA capping enzyme"/>
    <property type="match status" value="1"/>
</dbReference>
<keyword evidence="3 7" id="KW-0227">DNA damage</keyword>
<comment type="function">
    <text evidence="7">Catalyzes the formation of phosphodiester linkages between 5'-phosphoryl and 3'-hydroxyl groups in double-stranded DNA using NAD as a coenzyme and as the energy source for the reaction.</text>
</comment>
<dbReference type="GO" id="GO:0006260">
    <property type="term" value="P:DNA replication"/>
    <property type="evidence" value="ECO:0007669"/>
    <property type="project" value="UniProtKB-KW"/>
</dbReference>
<comment type="catalytic activity">
    <reaction evidence="6 7">
        <text>NAD(+) + (deoxyribonucleotide)n-3'-hydroxyl + 5'-phospho-(deoxyribonucleotide)m = (deoxyribonucleotide)n+m + AMP + beta-nicotinamide D-nucleotide.</text>
        <dbReference type="EC" id="6.5.1.2"/>
    </reaction>
</comment>
<dbReference type="Pfam" id="PF03120">
    <property type="entry name" value="OB_DNA_ligase"/>
    <property type="match status" value="1"/>
</dbReference>
<dbReference type="InterPro" id="IPR004150">
    <property type="entry name" value="NAD_DNA_ligase_OB"/>
</dbReference>
<evidence type="ECO:0000256" key="8">
    <source>
        <dbReference type="SAM" id="SignalP"/>
    </source>
</evidence>
<dbReference type="InterPro" id="IPR013839">
    <property type="entry name" value="DNAligase_adenylation"/>
</dbReference>
<reference evidence="10 11" key="1">
    <citation type="submission" date="2019-07" db="EMBL/GenBank/DDBJ databases">
        <title>Pseudomonas mangiferae sp. nov., isolated from bark of mango tree in Thailand.</title>
        <authorList>
            <person name="Srisuk N."/>
            <person name="Anurat P."/>
        </authorList>
    </citation>
    <scope>NUCLEOTIDE SEQUENCE [LARGE SCALE GENOMIC DNA]</scope>
    <source>
        <strain evidence="10 11">DMKU_BBB3-04</strain>
    </source>
</reference>
<keyword evidence="11" id="KW-1185">Reference proteome</keyword>